<feature type="transmembrane region" description="Helical" evidence="2">
    <location>
        <begin position="295"/>
        <end position="314"/>
    </location>
</feature>
<evidence type="ECO:0008006" key="5">
    <source>
        <dbReference type="Google" id="ProtNLM"/>
    </source>
</evidence>
<proteinExistence type="predicted"/>
<evidence type="ECO:0000256" key="2">
    <source>
        <dbReference type="SAM" id="Phobius"/>
    </source>
</evidence>
<keyword evidence="2" id="KW-0472">Membrane</keyword>
<evidence type="ECO:0000313" key="4">
    <source>
        <dbReference type="Proteomes" id="UP001597032"/>
    </source>
</evidence>
<keyword evidence="2" id="KW-1133">Transmembrane helix</keyword>
<sequence>MAGSLATINIKFAADLKQFSTQMQNANRALKQHGKEMQKVGKGFTTYITAPLAALTAVSLVSYNKQAQALAQVEAGLKSTGGAVGYTTAQLELMATELQNNTLFGDEEILQGATAQLLTFTNIVGEQFARTQQAALDLATRLNGDLKSASIQLGKALNDPVANLSALSRSGIQFSEDQKKTINALATTNRLAEAQTLILNELEKQYGGSAAAAAEAGTGSLKQLGNILGDITEDFGKIINEALKPFVAKIKELAIAFKNLPEPTKKIIAVIAGLAAAIGPLLVTLGFLMTTVIPGLITAFGFLKAATLATATAFKSLTTAMLANPIALVAAAVGSLVYGFTVLIQKITPAVSKLKTFFNLIKSGGNQAQFMVYQMQDVANAMQEEEEAAEAAAAETAKFKKEQEEAALAAKKLADELKNQQKIIVPTADGRSKVANVVGTEIVTDASGFTAGLDVDEGFLNIPEKLANANNEISTQLESAKVKFNEFQEASSEILTNVANNFAVGFGEVVGSIISGTAGMGDVFALLLGTIADLVTYLGKAAIKIGIGMLAIKQAFTNPFTAIAAGIALVAMGAFIKSVASNFSGDSGGNTRAFANGGIVYSPTTALIGEYAGATNNPEIVAPLDKLKSLIGDQSNNSVIEVTGKFDASGETMQLVLDRYAKRKNRIS</sequence>
<organism evidence="3 4">
    <name type="scientific">Lutibacter aestuarii</name>
    <dbReference type="NCBI Taxonomy" id="861111"/>
    <lineage>
        <taxon>Bacteria</taxon>
        <taxon>Pseudomonadati</taxon>
        <taxon>Bacteroidota</taxon>
        <taxon>Flavobacteriia</taxon>
        <taxon>Flavobacteriales</taxon>
        <taxon>Flavobacteriaceae</taxon>
        <taxon>Lutibacter</taxon>
    </lineage>
</organism>
<keyword evidence="2" id="KW-0812">Transmembrane</keyword>
<accession>A0ABW2ZAF4</accession>
<evidence type="ECO:0000313" key="3">
    <source>
        <dbReference type="EMBL" id="MFD0762979.1"/>
    </source>
</evidence>
<keyword evidence="1" id="KW-0175">Coiled coil</keyword>
<dbReference type="RefSeq" id="WP_386783516.1">
    <property type="nucleotide sequence ID" value="NZ_JBHTIC010000020.1"/>
</dbReference>
<protein>
    <recommendedName>
        <fullName evidence="5">Bacteriophage tail tape measure N-terminal domain-containing protein</fullName>
    </recommendedName>
</protein>
<dbReference type="Proteomes" id="UP001597032">
    <property type="component" value="Unassembled WGS sequence"/>
</dbReference>
<feature type="transmembrane region" description="Helical" evidence="2">
    <location>
        <begin position="555"/>
        <end position="576"/>
    </location>
</feature>
<dbReference type="EMBL" id="JBHTIC010000020">
    <property type="protein sequence ID" value="MFD0762979.1"/>
    <property type="molecule type" value="Genomic_DNA"/>
</dbReference>
<feature type="coiled-coil region" evidence="1">
    <location>
        <begin position="375"/>
        <end position="420"/>
    </location>
</feature>
<evidence type="ECO:0000256" key="1">
    <source>
        <dbReference type="SAM" id="Coils"/>
    </source>
</evidence>
<feature type="transmembrane region" description="Helical" evidence="2">
    <location>
        <begin position="326"/>
        <end position="344"/>
    </location>
</feature>
<comment type="caution">
    <text evidence="3">The sequence shown here is derived from an EMBL/GenBank/DDBJ whole genome shotgun (WGS) entry which is preliminary data.</text>
</comment>
<name>A0ABW2ZAF4_9FLAO</name>
<keyword evidence="4" id="KW-1185">Reference proteome</keyword>
<feature type="transmembrane region" description="Helical" evidence="2">
    <location>
        <begin position="267"/>
        <end position="289"/>
    </location>
</feature>
<reference evidence="4" key="1">
    <citation type="journal article" date="2019" name="Int. J. Syst. Evol. Microbiol.">
        <title>The Global Catalogue of Microorganisms (GCM) 10K type strain sequencing project: providing services to taxonomists for standard genome sequencing and annotation.</title>
        <authorList>
            <consortium name="The Broad Institute Genomics Platform"/>
            <consortium name="The Broad Institute Genome Sequencing Center for Infectious Disease"/>
            <person name="Wu L."/>
            <person name="Ma J."/>
        </authorList>
    </citation>
    <scope>NUCLEOTIDE SEQUENCE [LARGE SCALE GENOMIC DNA]</scope>
    <source>
        <strain evidence="4">CCUG 60022</strain>
    </source>
</reference>
<gene>
    <name evidence="3" type="ORF">ACFQZW_12885</name>
</gene>